<dbReference type="STRING" id="1450535.A0A317WYQ3"/>
<proteinExistence type="predicted"/>
<evidence type="ECO:0000313" key="3">
    <source>
        <dbReference type="Proteomes" id="UP000246702"/>
    </source>
</evidence>
<dbReference type="SUPFAM" id="SSF51735">
    <property type="entry name" value="NAD(P)-binding Rossmann-fold domains"/>
    <property type="match status" value="1"/>
</dbReference>
<dbReference type="PANTHER" id="PTHR32487:SF8">
    <property type="entry name" value="NAD-DEPENDENT EPIMERASE_DEHYDRATASE DOMAIN-CONTAINING PROTEIN"/>
    <property type="match status" value="1"/>
</dbReference>
<comment type="caution">
    <text evidence="2">The sequence shown here is derived from an EMBL/GenBank/DDBJ whole genome shotgun (WGS) entry which is preliminary data.</text>
</comment>
<dbReference type="InterPro" id="IPR036291">
    <property type="entry name" value="NAD(P)-bd_dom_sf"/>
</dbReference>
<protein>
    <recommendedName>
        <fullName evidence="1">PRISE-like Rossmann-fold domain-containing protein</fullName>
    </recommendedName>
</protein>
<keyword evidence="3" id="KW-1185">Reference proteome</keyword>
<dbReference type="AlphaFoldDB" id="A0A317WYQ3"/>
<evidence type="ECO:0000259" key="1">
    <source>
        <dbReference type="Pfam" id="PF22917"/>
    </source>
</evidence>
<dbReference type="Proteomes" id="UP000246702">
    <property type="component" value="Unassembled WGS sequence"/>
</dbReference>
<dbReference type="PANTHER" id="PTHR32487">
    <property type="entry name" value="3-OXO-DELTA(4,5)-STEROID 5-BETA-REDUCTASE"/>
    <property type="match status" value="1"/>
</dbReference>
<dbReference type="CDD" id="cd08948">
    <property type="entry name" value="5beta-POR_like_SDR_a"/>
    <property type="match status" value="1"/>
</dbReference>
<dbReference type="Gene3D" id="3.40.50.720">
    <property type="entry name" value="NAD(P)-binding Rossmann-like Domain"/>
    <property type="match status" value="1"/>
</dbReference>
<gene>
    <name evidence="2" type="ORF">BO94DRAFT_618330</name>
</gene>
<feature type="domain" description="PRISE-like Rossmann-fold" evidence="1">
    <location>
        <begin position="12"/>
        <end position="421"/>
    </location>
</feature>
<organism evidence="2 3">
    <name type="scientific">Aspergillus sclerotioniger CBS 115572</name>
    <dbReference type="NCBI Taxonomy" id="1450535"/>
    <lineage>
        <taxon>Eukaryota</taxon>
        <taxon>Fungi</taxon>
        <taxon>Dikarya</taxon>
        <taxon>Ascomycota</taxon>
        <taxon>Pezizomycotina</taxon>
        <taxon>Eurotiomycetes</taxon>
        <taxon>Eurotiomycetidae</taxon>
        <taxon>Eurotiales</taxon>
        <taxon>Aspergillaceae</taxon>
        <taxon>Aspergillus</taxon>
        <taxon>Aspergillus subgen. Circumdati</taxon>
    </lineage>
</organism>
<dbReference type="GeneID" id="37118989"/>
<accession>A0A317WYQ3</accession>
<dbReference type="Pfam" id="PF22917">
    <property type="entry name" value="PRISE"/>
    <property type="match status" value="1"/>
</dbReference>
<dbReference type="RefSeq" id="XP_025469227.1">
    <property type="nucleotide sequence ID" value="XM_025616846.1"/>
</dbReference>
<evidence type="ECO:0000313" key="2">
    <source>
        <dbReference type="EMBL" id="PWY91499.1"/>
    </source>
</evidence>
<dbReference type="EMBL" id="MSFK01000009">
    <property type="protein sequence ID" value="PWY91499.1"/>
    <property type="molecule type" value="Genomic_DNA"/>
</dbReference>
<reference evidence="2 3" key="1">
    <citation type="submission" date="2016-12" db="EMBL/GenBank/DDBJ databases">
        <title>The genomes of Aspergillus section Nigri reveals drivers in fungal speciation.</title>
        <authorList>
            <consortium name="DOE Joint Genome Institute"/>
            <person name="Vesth T.C."/>
            <person name="Nybo J."/>
            <person name="Theobald S."/>
            <person name="Brandl J."/>
            <person name="Frisvad J.C."/>
            <person name="Nielsen K.F."/>
            <person name="Lyhne E.K."/>
            <person name="Kogle M.E."/>
            <person name="Kuo A."/>
            <person name="Riley R."/>
            <person name="Clum A."/>
            <person name="Nolan M."/>
            <person name="Lipzen A."/>
            <person name="Salamov A."/>
            <person name="Henrissat B."/>
            <person name="Wiebenga A."/>
            <person name="De Vries R.P."/>
            <person name="Grigoriev I.V."/>
            <person name="Mortensen U.H."/>
            <person name="Andersen M.R."/>
            <person name="Baker S.E."/>
        </authorList>
    </citation>
    <scope>NUCLEOTIDE SEQUENCE [LARGE SCALE GENOMIC DNA]</scope>
    <source>
        <strain evidence="2 3">CBS 115572</strain>
    </source>
</reference>
<dbReference type="OrthoDB" id="1731983at2759"/>
<dbReference type="InterPro" id="IPR055222">
    <property type="entry name" value="PRISE-like_Rossmann-fold"/>
</dbReference>
<name>A0A317WYQ3_9EURO</name>
<sequence>MQQSPQSPDRHAIVFGCSGINGWALVNQLLSDYPAPGTFSKVTAVANRAFTPDEAQWPTDDRLQVVSGVDLLVGDDSVLGKTLTEKIPSVETISHVYYAAYRASDVPADECRLNKEMLRAAVRTLEALSSKLSFVTLITGTKANNPGPYAYGVYLLDKFPFRGQVPLKEDLPRVPAKYAKDLFYYHEVDLLQELSTGKPWSWCEVRPDVIVCPHTGVHLVTLERALTSLQVGVAPFGNANCMAQTMGIYLGLYRELEGEGARVPFPGNETTWRLLSTDSNQDIIARFCIHASMQPREKVHARAFNIADSARPVSWSERWPALAAFFGLEGVGPDESSLHPTVYMDQNWEKLQALCQDRGLKEDVIYRSMHNTGARMGSLRLMDFDRPFDLTRARALGFEEEMDTTMSWHTAFDRVRKAKIML</sequence>